<keyword evidence="2" id="KW-1185">Reference proteome</keyword>
<dbReference type="STRING" id="1503.CLPU_6c01240"/>
<organism evidence="1 2">
    <name type="scientific">Gottschalkia purinilytica</name>
    <name type="common">Clostridium purinilyticum</name>
    <dbReference type="NCBI Taxonomy" id="1503"/>
    <lineage>
        <taxon>Bacteria</taxon>
        <taxon>Bacillati</taxon>
        <taxon>Bacillota</taxon>
        <taxon>Tissierellia</taxon>
        <taxon>Tissierellales</taxon>
        <taxon>Gottschalkiaceae</taxon>
        <taxon>Gottschalkia</taxon>
    </lineage>
</organism>
<evidence type="ECO:0000313" key="1">
    <source>
        <dbReference type="EMBL" id="KNF08638.1"/>
    </source>
</evidence>
<dbReference type="EMBL" id="LGSS01000006">
    <property type="protein sequence ID" value="KNF08638.1"/>
    <property type="molecule type" value="Genomic_DNA"/>
</dbReference>
<dbReference type="Proteomes" id="UP000037267">
    <property type="component" value="Unassembled WGS sequence"/>
</dbReference>
<dbReference type="RefSeq" id="WP_050355154.1">
    <property type="nucleotide sequence ID" value="NZ_LGSS01000006.1"/>
</dbReference>
<comment type="caution">
    <text evidence="1">The sequence shown here is derived from an EMBL/GenBank/DDBJ whole genome shotgun (WGS) entry which is preliminary data.</text>
</comment>
<dbReference type="OrthoDB" id="1684946at2"/>
<reference evidence="2" key="1">
    <citation type="submission" date="2015-07" db="EMBL/GenBank/DDBJ databases">
        <title>Draft genome sequence of the purine-degrading Gottschalkia purinilyticum DSM 1384 (formerly Clostridium purinilyticum).</title>
        <authorList>
            <person name="Poehlein A."/>
            <person name="Schiel-Bengelsdorf B."/>
            <person name="Bengelsdorf F.R."/>
            <person name="Daniel R."/>
            <person name="Duerre P."/>
        </authorList>
    </citation>
    <scope>NUCLEOTIDE SEQUENCE [LARGE SCALE GENOMIC DNA]</scope>
    <source>
        <strain evidence="2">DSM 1384</strain>
    </source>
</reference>
<proteinExistence type="predicted"/>
<sequence>MAVRFHERDTKKSFKNNSVRSIVLRYLSTIKDGNFTIVKQDNQAIQVNLNEKYILGNYLCCK</sequence>
<gene>
    <name evidence="1" type="ORF">CLPU_6c01240</name>
</gene>
<dbReference type="AlphaFoldDB" id="A0A0L0WAW9"/>
<accession>A0A0L0WAW9</accession>
<name>A0A0L0WAW9_GOTPU</name>
<evidence type="ECO:0000313" key="2">
    <source>
        <dbReference type="Proteomes" id="UP000037267"/>
    </source>
</evidence>
<protein>
    <submittedName>
        <fullName evidence="1">Uncharacterized protein</fullName>
    </submittedName>
</protein>